<name>A0A507E2U0_9FUNG</name>
<sequence>MPYAYYCNLTEYPSLATADSLSSAASTLMNLLRVSSYTHVSHIDPVTGAFHTDCSCLVSYLLKSSGLSAHLEDVPRETNDPAVAPPMPRAKEYANFIAGLSKSGTPRWNAIDDIWRLQHGDLVAWEIPNWKETNRSTGHVVVVVEPPSTSPFNATLIPVDSTSVWVSVLDASSVKHQWDSRCYILPCRGGVGHGYIRLFGDAAGRPIAFQFHDEALVRHYSISIARTSPERPEHPEESPLHLQRGNYARVHIPYQLQHINTNRW</sequence>
<organism evidence="1 2">
    <name type="scientific">Powellomyces hirtus</name>
    <dbReference type="NCBI Taxonomy" id="109895"/>
    <lineage>
        <taxon>Eukaryota</taxon>
        <taxon>Fungi</taxon>
        <taxon>Fungi incertae sedis</taxon>
        <taxon>Chytridiomycota</taxon>
        <taxon>Chytridiomycota incertae sedis</taxon>
        <taxon>Chytridiomycetes</taxon>
        <taxon>Spizellomycetales</taxon>
        <taxon>Powellomycetaceae</taxon>
        <taxon>Powellomyces</taxon>
    </lineage>
</organism>
<reference evidence="1 2" key="1">
    <citation type="journal article" date="2019" name="Sci. Rep.">
        <title>Comparative genomics of chytrid fungi reveal insights into the obligate biotrophic and pathogenic lifestyle of Synchytrium endobioticum.</title>
        <authorList>
            <person name="van de Vossenberg B.T.L.H."/>
            <person name="Warris S."/>
            <person name="Nguyen H.D.T."/>
            <person name="van Gent-Pelzer M.P.E."/>
            <person name="Joly D.L."/>
            <person name="van de Geest H.C."/>
            <person name="Bonants P.J.M."/>
            <person name="Smith D.S."/>
            <person name="Levesque C.A."/>
            <person name="van der Lee T.A.J."/>
        </authorList>
    </citation>
    <scope>NUCLEOTIDE SEQUENCE [LARGE SCALE GENOMIC DNA]</scope>
    <source>
        <strain evidence="1 2">CBS 809.83</strain>
    </source>
</reference>
<keyword evidence="2" id="KW-1185">Reference proteome</keyword>
<dbReference type="AlphaFoldDB" id="A0A507E2U0"/>
<comment type="caution">
    <text evidence="1">The sequence shown here is derived from an EMBL/GenBank/DDBJ whole genome shotgun (WGS) entry which is preliminary data.</text>
</comment>
<dbReference type="Gene3D" id="3.90.1720.10">
    <property type="entry name" value="endopeptidase domain like (from Nostoc punctiforme)"/>
    <property type="match status" value="1"/>
</dbReference>
<protein>
    <submittedName>
        <fullName evidence="1">Uncharacterized protein</fullName>
    </submittedName>
</protein>
<dbReference type="EMBL" id="QEAQ01000042">
    <property type="protein sequence ID" value="TPX58061.1"/>
    <property type="molecule type" value="Genomic_DNA"/>
</dbReference>
<proteinExistence type="predicted"/>
<evidence type="ECO:0000313" key="1">
    <source>
        <dbReference type="EMBL" id="TPX58061.1"/>
    </source>
</evidence>
<accession>A0A507E2U0</accession>
<evidence type="ECO:0000313" key="2">
    <source>
        <dbReference type="Proteomes" id="UP000318582"/>
    </source>
</evidence>
<gene>
    <name evidence="1" type="ORF">PhCBS80983_g03381</name>
</gene>
<dbReference type="Proteomes" id="UP000318582">
    <property type="component" value="Unassembled WGS sequence"/>
</dbReference>